<gene>
    <name evidence="1" type="ORF">J0A67_01445</name>
</gene>
<accession>A0ABS3BKM7</accession>
<keyword evidence="2" id="KW-1185">Reference proteome</keyword>
<comment type="caution">
    <text evidence="1">The sequence shown here is derived from an EMBL/GenBank/DDBJ whole genome shotgun (WGS) entry which is preliminary data.</text>
</comment>
<evidence type="ECO:0000313" key="1">
    <source>
        <dbReference type="EMBL" id="MBN7799501.1"/>
    </source>
</evidence>
<dbReference type="Proteomes" id="UP000664698">
    <property type="component" value="Unassembled WGS sequence"/>
</dbReference>
<dbReference type="EMBL" id="JAFKCW010000001">
    <property type="protein sequence ID" value="MBN7799501.1"/>
    <property type="molecule type" value="Genomic_DNA"/>
</dbReference>
<name>A0ABS3BKM7_9BACT</name>
<dbReference type="RefSeq" id="WP_206567492.1">
    <property type="nucleotide sequence ID" value="NZ_JAFKCW010000001.1"/>
</dbReference>
<organism evidence="1 2">
    <name type="scientific">Algoriphagus aestuariicola</name>
    <dbReference type="NCBI Taxonomy" id="1852016"/>
    <lineage>
        <taxon>Bacteria</taxon>
        <taxon>Pseudomonadati</taxon>
        <taxon>Bacteroidota</taxon>
        <taxon>Cytophagia</taxon>
        <taxon>Cytophagales</taxon>
        <taxon>Cyclobacteriaceae</taxon>
        <taxon>Algoriphagus</taxon>
    </lineage>
</organism>
<protein>
    <submittedName>
        <fullName evidence="1">Uncharacterized protein</fullName>
    </submittedName>
</protein>
<evidence type="ECO:0000313" key="2">
    <source>
        <dbReference type="Proteomes" id="UP000664698"/>
    </source>
</evidence>
<sequence>MSFIHISNINNSVMSFGGEVNVTYSSESKVITELLLQALEMNRKLVEAISKEWETEEQCIDHVTLLIQENKKLELSATQNLKSHLP</sequence>
<proteinExistence type="predicted"/>
<reference evidence="1 2" key="1">
    <citation type="submission" date="2021-03" db="EMBL/GenBank/DDBJ databases">
        <title>novel species isolated from a fishpond in China.</title>
        <authorList>
            <person name="Lu H."/>
            <person name="Cai Z."/>
        </authorList>
    </citation>
    <scope>NUCLEOTIDE SEQUENCE [LARGE SCALE GENOMIC DNA]</scope>
    <source>
        <strain evidence="1 2">JCM 31546</strain>
    </source>
</reference>